<protein>
    <submittedName>
        <fullName evidence="1">Uncharacterized protein</fullName>
    </submittedName>
</protein>
<keyword evidence="2" id="KW-1185">Reference proteome</keyword>
<dbReference type="Proteomes" id="UP000807306">
    <property type="component" value="Unassembled WGS sequence"/>
</dbReference>
<gene>
    <name evidence="1" type="ORF">CPB83DRAFT_298215</name>
</gene>
<evidence type="ECO:0000313" key="1">
    <source>
        <dbReference type="EMBL" id="KAF9528775.1"/>
    </source>
</evidence>
<comment type="caution">
    <text evidence="1">The sequence shown here is derived from an EMBL/GenBank/DDBJ whole genome shotgun (WGS) entry which is preliminary data.</text>
</comment>
<reference evidence="1" key="1">
    <citation type="submission" date="2020-11" db="EMBL/GenBank/DDBJ databases">
        <authorList>
            <consortium name="DOE Joint Genome Institute"/>
            <person name="Ahrendt S."/>
            <person name="Riley R."/>
            <person name="Andreopoulos W."/>
            <person name="Labutti K."/>
            <person name="Pangilinan J."/>
            <person name="Ruiz-Duenas F.J."/>
            <person name="Barrasa J.M."/>
            <person name="Sanchez-Garcia M."/>
            <person name="Camarero S."/>
            <person name="Miyauchi S."/>
            <person name="Serrano A."/>
            <person name="Linde D."/>
            <person name="Babiker R."/>
            <person name="Drula E."/>
            <person name="Ayuso-Fernandez I."/>
            <person name="Pacheco R."/>
            <person name="Padilla G."/>
            <person name="Ferreira P."/>
            <person name="Barriuso J."/>
            <person name="Kellner H."/>
            <person name="Castanera R."/>
            <person name="Alfaro M."/>
            <person name="Ramirez L."/>
            <person name="Pisabarro A.G."/>
            <person name="Kuo A."/>
            <person name="Tritt A."/>
            <person name="Lipzen A."/>
            <person name="He G."/>
            <person name="Yan M."/>
            <person name="Ng V."/>
            <person name="Cullen D."/>
            <person name="Martin F."/>
            <person name="Rosso M.-N."/>
            <person name="Henrissat B."/>
            <person name="Hibbett D."/>
            <person name="Martinez A.T."/>
            <person name="Grigoriev I.V."/>
        </authorList>
    </citation>
    <scope>NUCLEOTIDE SEQUENCE</scope>
    <source>
        <strain evidence="1">CBS 506.95</strain>
    </source>
</reference>
<dbReference type="AlphaFoldDB" id="A0A9P6EH07"/>
<evidence type="ECO:0000313" key="2">
    <source>
        <dbReference type="Proteomes" id="UP000807306"/>
    </source>
</evidence>
<organism evidence="1 2">
    <name type="scientific">Crepidotus variabilis</name>
    <dbReference type="NCBI Taxonomy" id="179855"/>
    <lineage>
        <taxon>Eukaryota</taxon>
        <taxon>Fungi</taxon>
        <taxon>Dikarya</taxon>
        <taxon>Basidiomycota</taxon>
        <taxon>Agaricomycotina</taxon>
        <taxon>Agaricomycetes</taxon>
        <taxon>Agaricomycetidae</taxon>
        <taxon>Agaricales</taxon>
        <taxon>Agaricineae</taxon>
        <taxon>Crepidotaceae</taxon>
        <taxon>Crepidotus</taxon>
    </lineage>
</organism>
<name>A0A9P6EH07_9AGAR</name>
<sequence>MPTREIIRIETEREDGFTLPSDCIIRPHDGRKPFIVRERHLMMPAIEETSTNLSTLTVYRGDRAPESKDIAFERRNGEVYATLIQSQTTSSEVDDGSTSFITTVRFKEELRSLPQPVVVLTNPTIGPVVGPSIASLPQAPSAFTQPDNGSTYFTFSRANTMPIAPLAVPQPPPALVAGGPNLPPPPAIAHAPLLHPAAPFPAVGASTPASTASPSTSHRRFGLFGAFSRFFEPETPPLEYWQHYQDTPYIGIKRKWCDDELCESSSSKRIRKTLLIGGAVVLASALFQAGVIEAGALPWKPIESSTSMGTPWLHLV</sequence>
<accession>A0A9P6EH07</accession>
<proteinExistence type="predicted"/>
<dbReference type="EMBL" id="MU157850">
    <property type="protein sequence ID" value="KAF9528775.1"/>
    <property type="molecule type" value="Genomic_DNA"/>
</dbReference>